<dbReference type="GO" id="GO:0022625">
    <property type="term" value="C:cytosolic large ribosomal subunit"/>
    <property type="evidence" value="ECO:0007669"/>
    <property type="project" value="TreeGrafter"/>
</dbReference>
<dbReference type="GO" id="GO:0006412">
    <property type="term" value="P:translation"/>
    <property type="evidence" value="ECO:0007669"/>
    <property type="project" value="InterPro"/>
</dbReference>
<evidence type="ECO:0000256" key="2">
    <source>
        <dbReference type="ARBA" id="ARBA00022980"/>
    </source>
</evidence>
<evidence type="ECO:0000256" key="4">
    <source>
        <dbReference type="ARBA" id="ARBA00035299"/>
    </source>
</evidence>
<feature type="compositionally biased region" description="Basic residues" evidence="7">
    <location>
        <begin position="10"/>
        <end position="19"/>
    </location>
</feature>
<dbReference type="InterPro" id="IPR036227">
    <property type="entry name" value="Ribosomal_uL15/eL18_sf"/>
</dbReference>
<evidence type="ECO:0000259" key="8">
    <source>
        <dbReference type="Pfam" id="PF00828"/>
    </source>
</evidence>
<evidence type="ECO:0000313" key="9">
    <source>
        <dbReference type="EMBL" id="CAI7989698.1"/>
    </source>
</evidence>
<evidence type="ECO:0000256" key="6">
    <source>
        <dbReference type="RuleBase" id="RU003888"/>
    </source>
</evidence>
<evidence type="ECO:0000256" key="5">
    <source>
        <dbReference type="ARBA" id="ARBA00035423"/>
    </source>
</evidence>
<dbReference type="HAMAP" id="MF_01341">
    <property type="entry name" value="Ribosomal_uL15"/>
    <property type="match status" value="1"/>
</dbReference>
<evidence type="ECO:0000256" key="7">
    <source>
        <dbReference type="SAM" id="MobiDB-lite"/>
    </source>
</evidence>
<dbReference type="Gene3D" id="3.100.10.10">
    <property type="match status" value="1"/>
</dbReference>
<gene>
    <name evidence="9" type="ORF">GBAR_LOCUS293</name>
</gene>
<evidence type="ECO:0000256" key="1">
    <source>
        <dbReference type="ARBA" id="ARBA00007320"/>
    </source>
</evidence>
<feature type="region of interest" description="Disordered" evidence="7">
    <location>
        <begin position="1"/>
        <end position="49"/>
    </location>
</feature>
<dbReference type="NCBIfam" id="TIGR01071">
    <property type="entry name" value="rplO_bact"/>
    <property type="match status" value="1"/>
</dbReference>
<protein>
    <recommendedName>
        <fullName evidence="4">Large ribosomal subunit protein uL15m</fullName>
    </recommendedName>
    <alternativeName>
        <fullName evidence="5">39S ribosomal protein L15, mitochondrial</fullName>
    </alternativeName>
</protein>
<dbReference type="InterPro" id="IPR021131">
    <property type="entry name" value="Ribosomal_uL15/eL18"/>
</dbReference>
<keyword evidence="10" id="KW-1185">Reference proteome</keyword>
<dbReference type="Proteomes" id="UP001174909">
    <property type="component" value="Unassembled WGS sequence"/>
</dbReference>
<feature type="compositionally biased region" description="Gly residues" evidence="7">
    <location>
        <begin position="23"/>
        <end position="35"/>
    </location>
</feature>
<comment type="similarity">
    <text evidence="1 6">Belongs to the universal ribosomal protein uL15 family.</text>
</comment>
<dbReference type="EMBL" id="CASHTH010000036">
    <property type="protein sequence ID" value="CAI7989698.1"/>
    <property type="molecule type" value="Genomic_DNA"/>
</dbReference>
<evidence type="ECO:0000313" key="10">
    <source>
        <dbReference type="Proteomes" id="UP001174909"/>
    </source>
</evidence>
<reference evidence="9" key="1">
    <citation type="submission" date="2023-03" db="EMBL/GenBank/DDBJ databases">
        <authorList>
            <person name="Steffen K."/>
            <person name="Cardenas P."/>
        </authorList>
    </citation>
    <scope>NUCLEOTIDE SEQUENCE</scope>
</reference>
<organism evidence="9 10">
    <name type="scientific">Geodia barretti</name>
    <name type="common">Barrett's horny sponge</name>
    <dbReference type="NCBI Taxonomy" id="519541"/>
    <lineage>
        <taxon>Eukaryota</taxon>
        <taxon>Metazoa</taxon>
        <taxon>Porifera</taxon>
        <taxon>Demospongiae</taxon>
        <taxon>Heteroscleromorpha</taxon>
        <taxon>Tetractinellida</taxon>
        <taxon>Astrophorina</taxon>
        <taxon>Geodiidae</taxon>
        <taxon>Geodia</taxon>
    </lineage>
</organism>
<keyword evidence="3 6" id="KW-0687">Ribonucleoprotein</keyword>
<keyword evidence="2 6" id="KW-0689">Ribosomal protein</keyword>
<proteinExistence type="inferred from homology"/>
<dbReference type="PANTHER" id="PTHR12934">
    <property type="entry name" value="50S RIBOSOMAL PROTEIN L15"/>
    <property type="match status" value="1"/>
</dbReference>
<dbReference type="PANTHER" id="PTHR12934:SF11">
    <property type="entry name" value="LARGE RIBOSOMAL SUBUNIT PROTEIN UL15M"/>
    <property type="match status" value="1"/>
</dbReference>
<feature type="domain" description="Large ribosomal subunit protein uL15/eL18" evidence="8">
    <location>
        <begin position="77"/>
        <end position="144"/>
    </location>
</feature>
<dbReference type="SUPFAM" id="SSF52080">
    <property type="entry name" value="Ribosomal proteins L15p and L18e"/>
    <property type="match status" value="1"/>
</dbReference>
<dbReference type="PROSITE" id="PS00475">
    <property type="entry name" value="RIBOSOMAL_L15"/>
    <property type="match status" value="1"/>
</dbReference>
<sequence>MQQQDLRSPRGAKKARRRVGRGDSSGYGSFSGRGVKGQNSRSGGGVRPYFEGGQLPLSQKLPFIRGFTNIFRVEYNVVNVEKLAQFAANSEISPEVLRNTGILRTLNKPVKILGRGEIDIPLNVTAHKFSASARQKIEAAGGSVRETG</sequence>
<dbReference type="AlphaFoldDB" id="A0AA35W0A2"/>
<evidence type="ECO:0000256" key="3">
    <source>
        <dbReference type="ARBA" id="ARBA00023274"/>
    </source>
</evidence>
<dbReference type="InterPro" id="IPR030878">
    <property type="entry name" value="Ribosomal_uL15"/>
</dbReference>
<dbReference type="GO" id="GO:0003735">
    <property type="term" value="F:structural constituent of ribosome"/>
    <property type="evidence" value="ECO:0007669"/>
    <property type="project" value="InterPro"/>
</dbReference>
<dbReference type="InterPro" id="IPR001196">
    <property type="entry name" value="Ribosomal_uL15_CS"/>
</dbReference>
<dbReference type="Pfam" id="PF00828">
    <property type="entry name" value="Ribosomal_L27A"/>
    <property type="match status" value="1"/>
</dbReference>
<comment type="caution">
    <text evidence="9">The sequence shown here is derived from an EMBL/GenBank/DDBJ whole genome shotgun (WGS) entry which is preliminary data.</text>
</comment>
<dbReference type="InterPro" id="IPR005749">
    <property type="entry name" value="Ribosomal_uL15_bac-type"/>
</dbReference>
<name>A0AA35W0A2_GEOBA</name>
<accession>A0AA35W0A2</accession>